<feature type="domain" description="Thioredoxin" evidence="1">
    <location>
        <begin position="9"/>
        <end position="163"/>
    </location>
</feature>
<sequence>MALVESVTVPLNSKMPAFSLTDPSGQSYDSKTLTGPKGLLIAFTCNHCPYAIAVWPRLIHLAAEAKEKGVNTVAINPNIHPDYPEDAPSQMISEIKKRGISFPYLIDETQATAKLFNAQCTPDLYLYDTRQKLVYHGRFDDNWQDESKVKKQDLKDAIQNLAAGKPIAGKQFPSMGCSIKWRD</sequence>
<dbReference type="AlphaFoldDB" id="A0A2H0LKN7"/>
<dbReference type="EMBL" id="PCVY01000076">
    <property type="protein sequence ID" value="PIQ84990.1"/>
    <property type="molecule type" value="Genomic_DNA"/>
</dbReference>
<accession>A0A2H0LKN7</accession>
<gene>
    <name evidence="2" type="ORF">COV74_10335</name>
</gene>
<dbReference type="GO" id="GO:0016491">
    <property type="term" value="F:oxidoreductase activity"/>
    <property type="evidence" value="ECO:0007669"/>
    <property type="project" value="InterPro"/>
</dbReference>
<proteinExistence type="predicted"/>
<dbReference type="PANTHER" id="PTHR43640:SF1">
    <property type="entry name" value="THIOREDOXIN-DEPENDENT PEROXIREDOXIN"/>
    <property type="match status" value="1"/>
</dbReference>
<dbReference type="InterPro" id="IPR036249">
    <property type="entry name" value="Thioredoxin-like_sf"/>
</dbReference>
<dbReference type="Gene3D" id="3.40.30.10">
    <property type="entry name" value="Glutaredoxin"/>
    <property type="match status" value="1"/>
</dbReference>
<dbReference type="Pfam" id="PF08534">
    <property type="entry name" value="Redoxin"/>
    <property type="match status" value="1"/>
</dbReference>
<comment type="caution">
    <text evidence="2">The sequence shown here is derived from an EMBL/GenBank/DDBJ whole genome shotgun (WGS) entry which is preliminary data.</text>
</comment>
<evidence type="ECO:0000313" key="3">
    <source>
        <dbReference type="Proteomes" id="UP000230859"/>
    </source>
</evidence>
<dbReference type="InterPro" id="IPR047262">
    <property type="entry name" value="PRX-like1"/>
</dbReference>
<evidence type="ECO:0000259" key="1">
    <source>
        <dbReference type="PROSITE" id="PS51352"/>
    </source>
</evidence>
<dbReference type="PROSITE" id="PS51352">
    <property type="entry name" value="THIOREDOXIN_2"/>
    <property type="match status" value="1"/>
</dbReference>
<reference evidence="2 3" key="1">
    <citation type="submission" date="2017-09" db="EMBL/GenBank/DDBJ databases">
        <title>Depth-based differentiation of microbial function through sediment-hosted aquifers and enrichment of novel symbionts in the deep terrestrial subsurface.</title>
        <authorList>
            <person name="Probst A.J."/>
            <person name="Ladd B."/>
            <person name="Jarett J.K."/>
            <person name="Geller-Mcgrath D.E."/>
            <person name="Sieber C.M."/>
            <person name="Emerson J.B."/>
            <person name="Anantharaman K."/>
            <person name="Thomas B.C."/>
            <person name="Malmstrom R."/>
            <person name="Stieglmeier M."/>
            <person name="Klingl A."/>
            <person name="Woyke T."/>
            <person name="Ryan C.M."/>
            <person name="Banfield J.F."/>
        </authorList>
    </citation>
    <scope>NUCLEOTIDE SEQUENCE [LARGE SCALE GENOMIC DNA]</scope>
    <source>
        <strain evidence="2">CG11_big_fil_rev_8_21_14_0_20_45_26</strain>
    </source>
</reference>
<dbReference type="Proteomes" id="UP000230859">
    <property type="component" value="Unassembled WGS sequence"/>
</dbReference>
<dbReference type="SUPFAM" id="SSF52833">
    <property type="entry name" value="Thioredoxin-like"/>
    <property type="match status" value="1"/>
</dbReference>
<dbReference type="CDD" id="cd02969">
    <property type="entry name" value="PRX_like1"/>
    <property type="match status" value="1"/>
</dbReference>
<dbReference type="InterPro" id="IPR013766">
    <property type="entry name" value="Thioredoxin_domain"/>
</dbReference>
<dbReference type="InterPro" id="IPR013740">
    <property type="entry name" value="Redoxin"/>
</dbReference>
<organism evidence="2 3">
    <name type="scientific">Candidatus Abzuiibacterium crystallinum</name>
    <dbReference type="NCBI Taxonomy" id="1974748"/>
    <lineage>
        <taxon>Bacteria</taxon>
        <taxon>Pseudomonadati</taxon>
        <taxon>Candidatus Omnitrophota</taxon>
        <taxon>Candidatus Abzuiibacterium</taxon>
    </lineage>
</organism>
<evidence type="ECO:0000313" key="2">
    <source>
        <dbReference type="EMBL" id="PIQ84990.1"/>
    </source>
</evidence>
<protein>
    <submittedName>
        <fullName evidence="2">Thioredoxin family protein</fullName>
    </submittedName>
</protein>
<name>A0A2H0LKN7_9BACT</name>
<dbReference type="PANTHER" id="PTHR43640">
    <property type="entry name" value="OS07G0260300 PROTEIN"/>
    <property type="match status" value="1"/>
</dbReference>